<evidence type="ECO:0000313" key="2">
    <source>
        <dbReference type="EMBL" id="QLG64169.1"/>
    </source>
</evidence>
<geneLocation type="plasmid" evidence="2 3">
    <name>unnamed1</name>
</geneLocation>
<feature type="domain" description="Metallo-beta-lactamase" evidence="1">
    <location>
        <begin position="21"/>
        <end position="186"/>
    </location>
</feature>
<keyword evidence="2" id="KW-0378">Hydrolase</keyword>
<organism evidence="2 3">
    <name type="scientific">Halorarum salinum</name>
    <dbReference type="NCBI Taxonomy" id="2743089"/>
    <lineage>
        <taxon>Archaea</taxon>
        <taxon>Methanobacteriati</taxon>
        <taxon>Methanobacteriota</taxon>
        <taxon>Stenosarchaea group</taxon>
        <taxon>Halobacteria</taxon>
        <taxon>Halobacteriales</taxon>
        <taxon>Haloferacaceae</taxon>
        <taxon>Halorarum</taxon>
    </lineage>
</organism>
<dbReference type="Proteomes" id="UP000509626">
    <property type="component" value="Plasmid unnamed1"/>
</dbReference>
<evidence type="ECO:0000313" key="3">
    <source>
        <dbReference type="Proteomes" id="UP000509626"/>
    </source>
</evidence>
<dbReference type="GO" id="GO:0016787">
    <property type="term" value="F:hydrolase activity"/>
    <property type="evidence" value="ECO:0007669"/>
    <property type="project" value="UniProtKB-KW"/>
</dbReference>
<proteinExistence type="predicted"/>
<dbReference type="InterPro" id="IPR036866">
    <property type="entry name" value="RibonucZ/Hydroxyglut_hydro"/>
</dbReference>
<dbReference type="PANTHER" id="PTHR42951:SF17">
    <property type="entry name" value="METALLO-BETA-LACTAMASE DOMAIN-CONTAINING PROTEIN"/>
    <property type="match status" value="1"/>
</dbReference>
<dbReference type="InterPro" id="IPR001279">
    <property type="entry name" value="Metallo-B-lactamas"/>
</dbReference>
<dbReference type="RefSeq" id="WP_179270752.1">
    <property type="nucleotide sequence ID" value="NZ_CP058580.1"/>
</dbReference>
<dbReference type="EMBL" id="CP058580">
    <property type="protein sequence ID" value="QLG64169.1"/>
    <property type="molecule type" value="Genomic_DNA"/>
</dbReference>
<reference evidence="2 3" key="1">
    <citation type="submission" date="2020-06" db="EMBL/GenBank/DDBJ databases">
        <title>NJ-3-1, isolated from saline soil.</title>
        <authorList>
            <person name="Cui H.L."/>
            <person name="Shi X."/>
        </authorList>
    </citation>
    <scope>NUCLEOTIDE SEQUENCE [LARGE SCALE GENOMIC DNA]</scope>
    <source>
        <strain evidence="2 3">NJ-3-1</strain>
        <plasmid evidence="2 3">unnamed1</plasmid>
    </source>
</reference>
<dbReference type="PANTHER" id="PTHR42951">
    <property type="entry name" value="METALLO-BETA-LACTAMASE DOMAIN-CONTAINING"/>
    <property type="match status" value="1"/>
</dbReference>
<protein>
    <submittedName>
        <fullName evidence="2">MBL fold metallo-hydrolase</fullName>
    </submittedName>
</protein>
<evidence type="ECO:0000259" key="1">
    <source>
        <dbReference type="SMART" id="SM00849"/>
    </source>
</evidence>
<dbReference type="AlphaFoldDB" id="A0A7D5LEK5"/>
<dbReference type="OrthoDB" id="197151at2157"/>
<dbReference type="Pfam" id="PF00753">
    <property type="entry name" value="Lactamase_B"/>
    <property type="match status" value="1"/>
</dbReference>
<sequence>MIEEIAPDVYDLTLTELNGGRYRVFLFDGDVPTLVDAGLEDTTDAAAERLDELGVEPERLVVTHGDPDHVGGLATLAERYDLETWVPEGTDIDGRYSPTHRYGDGAEIGPFVAVHVPGHTADHHALVDESAGVAVLGDAAFGSDARGLPAGGFVLPPAFFSADLDAADANLERLLGYEFDVGLVYHGSSVTTDASGALDRFVNFAGKPS</sequence>
<dbReference type="KEGG" id="halu:HUG12_20475"/>
<keyword evidence="3" id="KW-1185">Reference proteome</keyword>
<dbReference type="GeneID" id="56039888"/>
<dbReference type="SMART" id="SM00849">
    <property type="entry name" value="Lactamase_B"/>
    <property type="match status" value="1"/>
</dbReference>
<dbReference type="Gene3D" id="3.60.15.10">
    <property type="entry name" value="Ribonuclease Z/Hydroxyacylglutathione hydrolase-like"/>
    <property type="match status" value="1"/>
</dbReference>
<dbReference type="SUPFAM" id="SSF56281">
    <property type="entry name" value="Metallo-hydrolase/oxidoreductase"/>
    <property type="match status" value="1"/>
</dbReference>
<name>A0A7D5LEK5_9EURY</name>
<gene>
    <name evidence="2" type="ORF">HUG12_20475</name>
</gene>
<dbReference type="InterPro" id="IPR050855">
    <property type="entry name" value="NDM-1-like"/>
</dbReference>
<accession>A0A7D5LEK5</accession>
<keyword evidence="2" id="KW-0614">Plasmid</keyword>